<dbReference type="Proteomes" id="UP001286456">
    <property type="component" value="Unassembled WGS sequence"/>
</dbReference>
<evidence type="ECO:0008006" key="4">
    <source>
        <dbReference type="Google" id="ProtNLM"/>
    </source>
</evidence>
<comment type="caution">
    <text evidence="2">The sequence shown here is derived from an EMBL/GenBank/DDBJ whole genome shotgun (WGS) entry which is preliminary data.</text>
</comment>
<keyword evidence="1" id="KW-0472">Membrane</keyword>
<gene>
    <name evidence="2" type="ORF">B0T19DRAFT_35951</name>
</gene>
<feature type="transmembrane region" description="Helical" evidence="1">
    <location>
        <begin position="120"/>
        <end position="140"/>
    </location>
</feature>
<dbReference type="EMBL" id="JAUEPO010000001">
    <property type="protein sequence ID" value="KAK3336334.1"/>
    <property type="molecule type" value="Genomic_DNA"/>
</dbReference>
<feature type="transmembrane region" description="Helical" evidence="1">
    <location>
        <begin position="40"/>
        <end position="63"/>
    </location>
</feature>
<name>A0AAE0MMB5_9PEZI</name>
<protein>
    <recommendedName>
        <fullName evidence="4">DUF1275 domain protein</fullName>
    </recommendedName>
</protein>
<dbReference type="InterPro" id="IPR010699">
    <property type="entry name" value="DUF1275"/>
</dbReference>
<organism evidence="2 3">
    <name type="scientific">Cercophora scortea</name>
    <dbReference type="NCBI Taxonomy" id="314031"/>
    <lineage>
        <taxon>Eukaryota</taxon>
        <taxon>Fungi</taxon>
        <taxon>Dikarya</taxon>
        <taxon>Ascomycota</taxon>
        <taxon>Pezizomycotina</taxon>
        <taxon>Sordariomycetes</taxon>
        <taxon>Sordariomycetidae</taxon>
        <taxon>Sordariales</taxon>
        <taxon>Lasiosphaeriaceae</taxon>
        <taxon>Cercophora</taxon>
    </lineage>
</organism>
<proteinExistence type="predicted"/>
<dbReference type="PANTHER" id="PTHR37488:SF1">
    <property type="entry name" value="DUF1275 DOMAIN PROTEIN"/>
    <property type="match status" value="1"/>
</dbReference>
<keyword evidence="1" id="KW-0812">Transmembrane</keyword>
<sequence>MTIIDEHADESQPLLRKPTRQRSATARWRKHMTTYVSRDYADVVLVCCYFITGLLDSCSISVWGSFVSMQTGNTVYIGLGLANPWDSTRWIKSGVSLGSFCVGSFVFSRFHHYFSPKRRWVLCTSFTAQFILTAIAAALVTTMGMPDFKDEIGWHVLLPIALVAFQACGQAFTSRALRYDALTSVVLTSTYIDLFSDAEILYLDNSERNRRVGSTVCLLAGACLGGIFAHSSIGIAGALWVAALLKLVVVVIWAVWPARRETL</sequence>
<dbReference type="AlphaFoldDB" id="A0AAE0MMB5"/>
<evidence type="ECO:0000313" key="3">
    <source>
        <dbReference type="Proteomes" id="UP001286456"/>
    </source>
</evidence>
<evidence type="ECO:0000313" key="2">
    <source>
        <dbReference type="EMBL" id="KAK3336334.1"/>
    </source>
</evidence>
<feature type="transmembrane region" description="Helical" evidence="1">
    <location>
        <begin position="212"/>
        <end position="229"/>
    </location>
</feature>
<reference evidence="2" key="1">
    <citation type="journal article" date="2023" name="Mol. Phylogenet. Evol.">
        <title>Genome-scale phylogeny and comparative genomics of the fungal order Sordariales.</title>
        <authorList>
            <person name="Hensen N."/>
            <person name="Bonometti L."/>
            <person name="Westerberg I."/>
            <person name="Brannstrom I.O."/>
            <person name="Guillou S."/>
            <person name="Cros-Aarteil S."/>
            <person name="Calhoun S."/>
            <person name="Haridas S."/>
            <person name="Kuo A."/>
            <person name="Mondo S."/>
            <person name="Pangilinan J."/>
            <person name="Riley R."/>
            <person name="LaButti K."/>
            <person name="Andreopoulos B."/>
            <person name="Lipzen A."/>
            <person name="Chen C."/>
            <person name="Yan M."/>
            <person name="Daum C."/>
            <person name="Ng V."/>
            <person name="Clum A."/>
            <person name="Steindorff A."/>
            <person name="Ohm R.A."/>
            <person name="Martin F."/>
            <person name="Silar P."/>
            <person name="Natvig D.O."/>
            <person name="Lalanne C."/>
            <person name="Gautier V."/>
            <person name="Ament-Velasquez S.L."/>
            <person name="Kruys A."/>
            <person name="Hutchinson M.I."/>
            <person name="Powell A.J."/>
            <person name="Barry K."/>
            <person name="Miller A.N."/>
            <person name="Grigoriev I.V."/>
            <person name="Debuchy R."/>
            <person name="Gladieux P."/>
            <person name="Hiltunen Thoren M."/>
            <person name="Johannesson H."/>
        </authorList>
    </citation>
    <scope>NUCLEOTIDE SEQUENCE</scope>
    <source>
        <strain evidence="2">SMH4131-1</strain>
    </source>
</reference>
<keyword evidence="3" id="KW-1185">Reference proteome</keyword>
<dbReference type="Pfam" id="PF06912">
    <property type="entry name" value="DUF1275"/>
    <property type="match status" value="1"/>
</dbReference>
<feature type="transmembrane region" description="Helical" evidence="1">
    <location>
        <begin position="90"/>
        <end position="108"/>
    </location>
</feature>
<keyword evidence="1" id="KW-1133">Transmembrane helix</keyword>
<accession>A0AAE0MMB5</accession>
<feature type="transmembrane region" description="Helical" evidence="1">
    <location>
        <begin position="235"/>
        <end position="256"/>
    </location>
</feature>
<feature type="transmembrane region" description="Helical" evidence="1">
    <location>
        <begin position="152"/>
        <end position="172"/>
    </location>
</feature>
<reference evidence="2" key="2">
    <citation type="submission" date="2023-06" db="EMBL/GenBank/DDBJ databases">
        <authorList>
            <consortium name="Lawrence Berkeley National Laboratory"/>
            <person name="Haridas S."/>
            <person name="Hensen N."/>
            <person name="Bonometti L."/>
            <person name="Westerberg I."/>
            <person name="Brannstrom I.O."/>
            <person name="Guillou S."/>
            <person name="Cros-Aarteil S."/>
            <person name="Calhoun S."/>
            <person name="Kuo A."/>
            <person name="Mondo S."/>
            <person name="Pangilinan J."/>
            <person name="Riley R."/>
            <person name="Labutti K."/>
            <person name="Andreopoulos B."/>
            <person name="Lipzen A."/>
            <person name="Chen C."/>
            <person name="Yanf M."/>
            <person name="Daum C."/>
            <person name="Ng V."/>
            <person name="Clum A."/>
            <person name="Steindorff A."/>
            <person name="Ohm R."/>
            <person name="Martin F."/>
            <person name="Silar P."/>
            <person name="Natvig D."/>
            <person name="Lalanne C."/>
            <person name="Gautier V."/>
            <person name="Ament-Velasquez S.L."/>
            <person name="Kruys A."/>
            <person name="Hutchinson M.I."/>
            <person name="Powell A.J."/>
            <person name="Barry K."/>
            <person name="Miller A.N."/>
            <person name="Grigoriev I.V."/>
            <person name="Debuchy R."/>
            <person name="Gladieux P."/>
            <person name="Thoren M.H."/>
            <person name="Johannesson H."/>
        </authorList>
    </citation>
    <scope>NUCLEOTIDE SEQUENCE</scope>
    <source>
        <strain evidence="2">SMH4131-1</strain>
    </source>
</reference>
<dbReference type="PANTHER" id="PTHR37488">
    <property type="entry name" value="DUF1275 DOMAIN-CONTAINING PROTEIN"/>
    <property type="match status" value="1"/>
</dbReference>
<evidence type="ECO:0000256" key="1">
    <source>
        <dbReference type="SAM" id="Phobius"/>
    </source>
</evidence>